<keyword evidence="1" id="KW-0378">Hydrolase</keyword>
<organism evidence="1">
    <name type="scientific">Ganoderma boninense</name>
    <dbReference type="NCBI Taxonomy" id="34458"/>
    <lineage>
        <taxon>Eukaryota</taxon>
        <taxon>Fungi</taxon>
        <taxon>Dikarya</taxon>
        <taxon>Basidiomycota</taxon>
        <taxon>Agaricomycotina</taxon>
        <taxon>Agaricomycetes</taxon>
        <taxon>Polyporales</taxon>
        <taxon>Polyporaceae</taxon>
        <taxon>Ganoderma</taxon>
    </lineage>
</organism>
<dbReference type="SUPFAM" id="SSF50630">
    <property type="entry name" value="Acid proteases"/>
    <property type="match status" value="1"/>
</dbReference>
<dbReference type="GO" id="GO:0004806">
    <property type="term" value="F:triacylglycerol lipase activity"/>
    <property type="evidence" value="ECO:0007669"/>
    <property type="project" value="UniProtKB-EC"/>
</dbReference>
<dbReference type="InterPro" id="IPR021109">
    <property type="entry name" value="Peptidase_aspartic_dom_sf"/>
</dbReference>
<protein>
    <submittedName>
        <fullName evidence="1">Extracellular lipase (EC)</fullName>
        <ecNumber evidence="1">3.1.1.3</ecNumber>
    </submittedName>
</protein>
<evidence type="ECO:0000313" key="1">
    <source>
        <dbReference type="EMBL" id="VWP00243.1"/>
    </source>
</evidence>
<accession>A0A5K1K346</accession>
<reference evidence="1" key="1">
    <citation type="submission" date="2019-10" db="EMBL/GenBank/DDBJ databases">
        <authorList>
            <person name="Nor Muhammad N."/>
        </authorList>
    </citation>
    <scope>NUCLEOTIDE SEQUENCE</scope>
</reference>
<dbReference type="EMBL" id="LR728292">
    <property type="protein sequence ID" value="VWP00243.1"/>
    <property type="molecule type" value="Genomic_DNA"/>
</dbReference>
<dbReference type="AlphaFoldDB" id="A0A5K1K346"/>
<sequence length="295" mass="33356">MILRLLWPIRRFGTGSPHLRSFLYFGDGIPCGVPGLGSKLLTPEFGSQIPIEEAVPHEASNVGERQFRCWTVRLLSMTLLVPLIQPPNYASSDEPYWKAKTISFPNMDGNGGMRAELDSASARTYVPLSVYNDIRRSWLQQPNVPSPQKCDRDIFQREAGCFRGHDIIFRFKGLDTEEVEFRCSAEHFLVSPWYKPKSGFIVPFKAIRPTGDEYGYLSEVVTLGMNFFWGAIVRFDAEHRGLRPVPGIDQPYVQLAAQRIVQDGKIVADAHEIEIHQDAPPRVQATARKQPSLLQ</sequence>
<gene>
    <name evidence="1" type="primary">Q6WER3</name>
</gene>
<name>A0A5K1K346_9APHY</name>
<dbReference type="Gene3D" id="2.40.70.10">
    <property type="entry name" value="Acid Proteases"/>
    <property type="match status" value="1"/>
</dbReference>
<proteinExistence type="predicted"/>
<dbReference type="EC" id="3.1.1.3" evidence="1"/>